<name>A0A212D568_CEREH</name>
<dbReference type="GO" id="GO:0015747">
    <property type="term" value="P:urate transport"/>
    <property type="evidence" value="ECO:0007669"/>
    <property type="project" value="TreeGrafter"/>
</dbReference>
<sequence length="381" mass="42670">MQVDNQVSPGKVPYFCSIRYGIAVFLLLCNVIVMSQRVCMSLTMIAMVNSTEPHGLSNTSTKELQDNIKNPVYNWSTDMQGIMLSSIFYGLLLGPCIVLLITGFICDSLGWPMVFYIFGACGCALSVLWFILFYEDPKDHPYISIREKEYITSALTQQVSSSTPIKVPIKAMLKSAPLWVISLCGFAFFWSNTFLSIYTPIYIDYKLHVDVKENGLLSSIPHLFAWIFAVLAGYMADIFQTRNTFSLVTIRKLFTSLGLLLPSLFSLCLLYLSSNFYSTVIFLILANSTGSFAMGGLMINIVDIAPRYYGFLRGITNVIGLTGGLISSTVIGIILSEDAESPWLKIFLLMIGNNMISLIFYLIFAKAEVQDWAKERQNTYL</sequence>
<feature type="transmembrane region" description="Helical" evidence="7">
    <location>
        <begin position="223"/>
        <end position="241"/>
    </location>
</feature>
<feature type="transmembrane region" description="Helical" evidence="7">
    <location>
        <begin position="87"/>
        <end position="105"/>
    </location>
</feature>
<dbReference type="FunFam" id="1.20.1250.20:FF:000003">
    <property type="entry name" value="Solute carrier family 17 member 3"/>
    <property type="match status" value="1"/>
</dbReference>
<dbReference type="Gene3D" id="1.20.1250.20">
    <property type="entry name" value="MFS general substrate transporter like domains"/>
    <property type="match status" value="2"/>
</dbReference>
<feature type="transmembrane region" description="Helical" evidence="7">
    <location>
        <begin position="253"/>
        <end position="274"/>
    </location>
</feature>
<comment type="caution">
    <text evidence="9">The sequence shown here is derived from an EMBL/GenBank/DDBJ whole genome shotgun (WGS) entry which is preliminary data.</text>
</comment>
<dbReference type="InterPro" id="IPR020846">
    <property type="entry name" value="MFS_dom"/>
</dbReference>
<dbReference type="PROSITE" id="PS50850">
    <property type="entry name" value="MFS"/>
    <property type="match status" value="1"/>
</dbReference>
<proteinExistence type="predicted"/>
<keyword evidence="6 7" id="KW-0472">Membrane</keyword>
<dbReference type="GO" id="GO:0044341">
    <property type="term" value="P:sodium-dependent phosphate transport"/>
    <property type="evidence" value="ECO:0007669"/>
    <property type="project" value="TreeGrafter"/>
</dbReference>
<keyword evidence="4" id="KW-0769">Symport</keyword>
<feature type="transmembrane region" description="Helical" evidence="7">
    <location>
        <begin position="178"/>
        <end position="203"/>
    </location>
</feature>
<dbReference type="Proteomes" id="UP000242450">
    <property type="component" value="Chromosome 7"/>
</dbReference>
<dbReference type="InterPro" id="IPR036259">
    <property type="entry name" value="MFS_trans_sf"/>
</dbReference>
<dbReference type="GO" id="GO:0016324">
    <property type="term" value="C:apical plasma membrane"/>
    <property type="evidence" value="ECO:0007669"/>
    <property type="project" value="TreeGrafter"/>
</dbReference>
<evidence type="ECO:0000256" key="4">
    <source>
        <dbReference type="ARBA" id="ARBA00022847"/>
    </source>
</evidence>
<dbReference type="PANTHER" id="PTHR11662:SF26">
    <property type="entry name" value="SODIUM-DEPENDENT PHOSPHATE TRANSPORT PROTEIN 1"/>
    <property type="match status" value="1"/>
</dbReference>
<accession>A0A212D568</accession>
<evidence type="ECO:0000256" key="7">
    <source>
        <dbReference type="SAM" id="Phobius"/>
    </source>
</evidence>
<feature type="transmembrane region" description="Helical" evidence="7">
    <location>
        <begin position="12"/>
        <end position="34"/>
    </location>
</feature>
<dbReference type="InterPro" id="IPR050382">
    <property type="entry name" value="MFS_Na/Anion_cotransporter"/>
</dbReference>
<feature type="transmembrane region" description="Helical" evidence="7">
    <location>
        <begin position="342"/>
        <end position="364"/>
    </location>
</feature>
<dbReference type="PANTHER" id="PTHR11662">
    <property type="entry name" value="SOLUTE CARRIER FAMILY 17"/>
    <property type="match status" value="1"/>
</dbReference>
<evidence type="ECO:0000256" key="3">
    <source>
        <dbReference type="ARBA" id="ARBA00022692"/>
    </source>
</evidence>
<evidence type="ECO:0000256" key="2">
    <source>
        <dbReference type="ARBA" id="ARBA00022448"/>
    </source>
</evidence>
<dbReference type="OrthoDB" id="2985014at2759"/>
<comment type="subcellular location">
    <subcellularLocation>
        <location evidence="1">Membrane</location>
        <topology evidence="1">Multi-pass membrane protein</topology>
    </subcellularLocation>
</comment>
<keyword evidence="10" id="KW-1185">Reference proteome</keyword>
<feature type="transmembrane region" description="Helical" evidence="7">
    <location>
        <begin position="111"/>
        <end position="134"/>
    </location>
</feature>
<keyword evidence="2" id="KW-0813">Transport</keyword>
<feature type="transmembrane region" description="Helical" evidence="7">
    <location>
        <begin position="280"/>
        <end position="302"/>
    </location>
</feature>
<evidence type="ECO:0000256" key="5">
    <source>
        <dbReference type="ARBA" id="ARBA00022989"/>
    </source>
</evidence>
<evidence type="ECO:0000256" key="1">
    <source>
        <dbReference type="ARBA" id="ARBA00004141"/>
    </source>
</evidence>
<dbReference type="SUPFAM" id="SSF103473">
    <property type="entry name" value="MFS general substrate transporter"/>
    <property type="match status" value="1"/>
</dbReference>
<protein>
    <recommendedName>
        <fullName evidence="8">Major facilitator superfamily (MFS) profile domain-containing protein</fullName>
    </recommendedName>
</protein>
<keyword evidence="5 7" id="KW-1133">Transmembrane helix</keyword>
<gene>
    <name evidence="9" type="ORF">Celaphus_00014545</name>
</gene>
<evidence type="ECO:0000313" key="9">
    <source>
        <dbReference type="EMBL" id="OWK13405.1"/>
    </source>
</evidence>
<dbReference type="EMBL" id="MKHE01000007">
    <property type="protein sequence ID" value="OWK13405.1"/>
    <property type="molecule type" value="Genomic_DNA"/>
</dbReference>
<reference evidence="9 10" key="1">
    <citation type="journal article" date="2018" name="Mol. Genet. Genomics">
        <title>The red deer Cervus elaphus genome CerEla1.0: sequencing, annotating, genes, and chromosomes.</title>
        <authorList>
            <person name="Bana N.A."/>
            <person name="Nyiri A."/>
            <person name="Nagy J."/>
            <person name="Frank K."/>
            <person name="Nagy T."/>
            <person name="Steger V."/>
            <person name="Schiller M."/>
            <person name="Lakatos P."/>
            <person name="Sugar L."/>
            <person name="Horn P."/>
            <person name="Barta E."/>
            <person name="Orosz L."/>
        </authorList>
    </citation>
    <scope>NUCLEOTIDE SEQUENCE [LARGE SCALE GENOMIC DNA]</scope>
    <source>
        <strain evidence="9">Hungarian</strain>
    </source>
</reference>
<dbReference type="InterPro" id="IPR011701">
    <property type="entry name" value="MFS"/>
</dbReference>
<evidence type="ECO:0000256" key="6">
    <source>
        <dbReference type="ARBA" id="ARBA00023136"/>
    </source>
</evidence>
<feature type="transmembrane region" description="Helical" evidence="7">
    <location>
        <begin position="314"/>
        <end position="336"/>
    </location>
</feature>
<evidence type="ECO:0000313" key="10">
    <source>
        <dbReference type="Proteomes" id="UP000242450"/>
    </source>
</evidence>
<organism evidence="9 10">
    <name type="scientific">Cervus elaphus hippelaphus</name>
    <name type="common">European red deer</name>
    <dbReference type="NCBI Taxonomy" id="46360"/>
    <lineage>
        <taxon>Eukaryota</taxon>
        <taxon>Metazoa</taxon>
        <taxon>Chordata</taxon>
        <taxon>Craniata</taxon>
        <taxon>Vertebrata</taxon>
        <taxon>Euteleostomi</taxon>
        <taxon>Mammalia</taxon>
        <taxon>Eutheria</taxon>
        <taxon>Laurasiatheria</taxon>
        <taxon>Artiodactyla</taxon>
        <taxon>Ruminantia</taxon>
        <taxon>Pecora</taxon>
        <taxon>Cervidae</taxon>
        <taxon>Cervinae</taxon>
        <taxon>Cervus</taxon>
    </lineage>
</organism>
<dbReference type="GO" id="GO:0015293">
    <property type="term" value="F:symporter activity"/>
    <property type="evidence" value="ECO:0007669"/>
    <property type="project" value="UniProtKB-KW"/>
</dbReference>
<feature type="domain" description="Major facilitator superfamily (MFS) profile" evidence="8">
    <location>
        <begin position="177"/>
        <end position="381"/>
    </location>
</feature>
<dbReference type="Pfam" id="PF07690">
    <property type="entry name" value="MFS_1"/>
    <property type="match status" value="1"/>
</dbReference>
<keyword evidence="3 7" id="KW-0812">Transmembrane</keyword>
<dbReference type="GO" id="GO:0006820">
    <property type="term" value="P:monoatomic anion transport"/>
    <property type="evidence" value="ECO:0007669"/>
    <property type="project" value="TreeGrafter"/>
</dbReference>
<evidence type="ECO:0000259" key="8">
    <source>
        <dbReference type="PROSITE" id="PS50850"/>
    </source>
</evidence>
<dbReference type="AlphaFoldDB" id="A0A212D568"/>